<dbReference type="Gene3D" id="3.40.50.410">
    <property type="entry name" value="von Willebrand factor, type A domain"/>
    <property type="match status" value="1"/>
</dbReference>
<dbReference type="CDD" id="cd00198">
    <property type="entry name" value="vWFA"/>
    <property type="match status" value="1"/>
</dbReference>
<gene>
    <name evidence="3" type="primary">70</name>
    <name evidence="3" type="ORF">SEA_CHISANAKITSUNE_70</name>
</gene>
<feature type="compositionally biased region" description="Basic and acidic residues" evidence="1">
    <location>
        <begin position="281"/>
        <end position="291"/>
    </location>
</feature>
<proteinExistence type="predicted"/>
<accession>A0AAE8BX88</accession>
<dbReference type="SUPFAM" id="SSF53300">
    <property type="entry name" value="vWA-like"/>
    <property type="match status" value="1"/>
</dbReference>
<name>A0AAE8BX88_9CAUD</name>
<dbReference type="Proteomes" id="UP000827561">
    <property type="component" value="Segment"/>
</dbReference>
<dbReference type="Pfam" id="PF13519">
    <property type="entry name" value="VWA_2"/>
    <property type="match status" value="1"/>
</dbReference>
<organism evidence="3 4">
    <name type="scientific">Gordonia phage ChisanaKitsune</name>
    <dbReference type="NCBI Taxonomy" id="2871538"/>
    <lineage>
        <taxon>Viruses</taxon>
        <taxon>Duplodnaviria</taxon>
        <taxon>Heunggongvirae</taxon>
        <taxon>Uroviricota</taxon>
        <taxon>Caudoviricetes</taxon>
        <taxon>Chidieberevirus</taxon>
        <taxon>Chidieberevirus chisanakitsune</taxon>
    </lineage>
</organism>
<dbReference type="KEGG" id="vg:77952041"/>
<sequence>MTAAVKGIDKAEMQRIRLAQLAQVFAKADCALAGRKVTVEITQTTSEETPAYTANGADIKLFEFQGQNMTSTKGLVVANGLNYHELCHVMYTPGYNTRLNQEVRRSGLYSTFNVLEDQRIESIITTKYPSTRPYLTATVAEYFIERATPEAKEQAWPIISGRKYLPKNMRHAFRSAFVQKHSAKLAADFDRVIGEYRQLRFGILPSARVVDQAMKLIREYDMLLQKSGMKAPSMPNPFAHGHQTATGSAGKNGGESDLDVTPGSVDKADKGEGSGAPGAGDKAEGKDKGEGSGEDGGDTKGAGGTGIGSGTSQTHGDMDKALESTLESVMSNTDVQVEIKSQSKSVNSRGRNFDGLLPTVSHGHTKPKQEVMAQSRSFAKQLASLVVDQDPGFDKYKDSGRLNINRVMRGDSIDSVFDQWSEGKQDAESLEVVVLLDASGSMDHQMRGACEAVWAVKNAVDSLPSHAARCTVIKFASSSEFLYRPNDRSTHEVRVMGANGGTRPATALQEAYRIFALSDRHKKILITVSDGGWSDTRTAHPLVEKINKLGVVTAAFHLGYAFNTGEVDPVYLEGLRHEHQMLVMGTEVGAITKLGKMLVKRAIRG</sequence>
<dbReference type="InterPro" id="IPR036465">
    <property type="entry name" value="vWFA_dom_sf"/>
</dbReference>
<dbReference type="SMART" id="SM00327">
    <property type="entry name" value="VWA"/>
    <property type="match status" value="1"/>
</dbReference>
<evidence type="ECO:0000313" key="4">
    <source>
        <dbReference type="Proteomes" id="UP000827561"/>
    </source>
</evidence>
<evidence type="ECO:0000313" key="3">
    <source>
        <dbReference type="EMBL" id="QZE10839.1"/>
    </source>
</evidence>
<feature type="region of interest" description="Disordered" evidence="1">
    <location>
        <begin position="231"/>
        <end position="317"/>
    </location>
</feature>
<evidence type="ECO:0000259" key="2">
    <source>
        <dbReference type="SMART" id="SM00327"/>
    </source>
</evidence>
<dbReference type="GeneID" id="77952041"/>
<keyword evidence="4" id="KW-1185">Reference proteome</keyword>
<protein>
    <submittedName>
        <fullName evidence="3">CobT-like cobalamin biosynthesis protein</fullName>
    </submittedName>
</protein>
<feature type="domain" description="VWFA" evidence="2">
    <location>
        <begin position="429"/>
        <end position="596"/>
    </location>
</feature>
<reference evidence="3 4" key="1">
    <citation type="submission" date="2021-08" db="EMBL/GenBank/DDBJ databases">
        <authorList>
            <person name="Abebe M.A."/>
            <person name="Anderson J.Z."/>
            <person name="Burris R."/>
            <person name="Durrani M."/>
            <person name="Fetterly M.N."/>
            <person name="Fowler R.A."/>
            <person name="Friedman A."/>
            <person name="Khuong T.M."/>
            <person name="Konnor C.A."/>
            <person name="Madden B.G."/>
            <person name="Makula M.N."/>
            <person name="McTigue K."/>
            <person name="Morgan A.R."/>
            <person name="Qureshi S.I."/>
            <person name="Rainey M."/>
            <person name="Scherer A.E."/>
            <person name="Singer L."/>
            <person name="Thakar S.M."/>
            <person name="Truong P."/>
            <person name="Zaeean M.H."/>
            <person name="Balish M.F."/>
            <person name="Garlena R.A."/>
            <person name="Russell D.A."/>
            <person name="Jacobs-Sera D."/>
            <person name="Hatfull G.F."/>
        </authorList>
    </citation>
    <scope>NUCLEOTIDE SEQUENCE [LARGE SCALE GENOMIC DNA]</scope>
</reference>
<dbReference type="EMBL" id="MZ820089">
    <property type="protein sequence ID" value="QZE10839.1"/>
    <property type="molecule type" value="Genomic_DNA"/>
</dbReference>
<feature type="compositionally biased region" description="Gly residues" evidence="1">
    <location>
        <begin position="299"/>
        <end position="309"/>
    </location>
</feature>
<evidence type="ECO:0000256" key="1">
    <source>
        <dbReference type="SAM" id="MobiDB-lite"/>
    </source>
</evidence>
<dbReference type="RefSeq" id="YP_010675717.1">
    <property type="nucleotide sequence ID" value="NC_071006.1"/>
</dbReference>
<dbReference type="InterPro" id="IPR002035">
    <property type="entry name" value="VWF_A"/>
</dbReference>